<evidence type="ECO:0000313" key="7">
    <source>
        <dbReference type="Proteomes" id="UP000187013"/>
    </source>
</evidence>
<dbReference type="eggNOG" id="KOG3473">
    <property type="taxonomic scope" value="Eukaryota"/>
</dbReference>
<proteinExistence type="inferred from homology"/>
<name>A0A1Q3A369_ZYGRO</name>
<dbReference type="GO" id="GO:0031463">
    <property type="term" value="C:Cul3-RING ubiquitin ligase complex"/>
    <property type="evidence" value="ECO:0007669"/>
    <property type="project" value="EnsemblFungi"/>
</dbReference>
<gene>
    <name evidence="6" type="ORF">ZYGR_0S02620</name>
</gene>
<reference evidence="6 7" key="1">
    <citation type="submission" date="2016-08" db="EMBL/GenBank/DDBJ databases">
        <title>Draft genome sequence of allopolyploid Zygosaccharomyces rouxii.</title>
        <authorList>
            <person name="Watanabe J."/>
            <person name="Uehara K."/>
            <person name="Mogi Y."/>
            <person name="Tsukioka Y."/>
        </authorList>
    </citation>
    <scope>NUCLEOTIDE SEQUENCE [LARGE SCALE GENOMIC DNA]</scope>
    <source>
        <strain evidence="6 7">NBRC 110957</strain>
    </source>
</reference>
<dbReference type="Gene3D" id="3.30.710.10">
    <property type="entry name" value="Potassium Channel Kv1.1, Chain A"/>
    <property type="match status" value="1"/>
</dbReference>
<evidence type="ECO:0000256" key="4">
    <source>
        <dbReference type="ARBA" id="ARBA00023242"/>
    </source>
</evidence>
<dbReference type="SMART" id="SM00512">
    <property type="entry name" value="Skp1"/>
    <property type="match status" value="1"/>
</dbReference>
<evidence type="ECO:0000256" key="1">
    <source>
        <dbReference type="ARBA" id="ARBA00004123"/>
    </source>
</evidence>
<dbReference type="OrthoDB" id="249087at2759"/>
<protein>
    <recommendedName>
        <fullName evidence="3">Elongin-C</fullName>
    </recommendedName>
</protein>
<dbReference type="GO" id="GO:0070449">
    <property type="term" value="C:elongin complex"/>
    <property type="evidence" value="ECO:0007669"/>
    <property type="project" value="EnsemblFungi"/>
</dbReference>
<dbReference type="CDD" id="cd18321">
    <property type="entry name" value="BTB_POZ_EloC"/>
    <property type="match status" value="1"/>
</dbReference>
<dbReference type="InterPro" id="IPR016073">
    <property type="entry name" value="Skp1_comp_POZ"/>
</dbReference>
<comment type="subcellular location">
    <subcellularLocation>
        <location evidence="1">Nucleus</location>
    </subcellularLocation>
</comment>
<dbReference type="EMBL" id="BDGX01000019">
    <property type="protein sequence ID" value="GAV50128.1"/>
    <property type="molecule type" value="Genomic_DNA"/>
</dbReference>
<feature type="domain" description="SKP1 component POZ" evidence="5">
    <location>
        <begin position="9"/>
        <end position="69"/>
    </location>
</feature>
<organism evidence="6 7">
    <name type="scientific">Zygosaccharomyces rouxii</name>
    <dbReference type="NCBI Taxonomy" id="4956"/>
    <lineage>
        <taxon>Eukaryota</taxon>
        <taxon>Fungi</taxon>
        <taxon>Dikarya</taxon>
        <taxon>Ascomycota</taxon>
        <taxon>Saccharomycotina</taxon>
        <taxon>Saccharomycetes</taxon>
        <taxon>Saccharomycetales</taxon>
        <taxon>Saccharomycetaceae</taxon>
        <taxon>Zygosaccharomyces</taxon>
    </lineage>
</organism>
<dbReference type="OMA" id="ELMMAPN"/>
<evidence type="ECO:0000259" key="5">
    <source>
        <dbReference type="Pfam" id="PF03931"/>
    </source>
</evidence>
<accession>A0A1Q3A369</accession>
<dbReference type="InterPro" id="IPR001232">
    <property type="entry name" value="SKP1-like"/>
</dbReference>
<dbReference type="GO" id="GO:0004842">
    <property type="term" value="F:ubiquitin-protein transferase activity"/>
    <property type="evidence" value="ECO:0007669"/>
    <property type="project" value="EnsemblFungi"/>
</dbReference>
<evidence type="ECO:0000313" key="6">
    <source>
        <dbReference type="EMBL" id="GAV50128.1"/>
    </source>
</evidence>
<dbReference type="InterPro" id="IPR039948">
    <property type="entry name" value="ELC1"/>
</dbReference>
<dbReference type="InterPro" id="IPR011333">
    <property type="entry name" value="SKP1/BTB/POZ_sf"/>
</dbReference>
<dbReference type="AlphaFoldDB" id="A0A1Q3A369"/>
<evidence type="ECO:0000256" key="3">
    <source>
        <dbReference type="ARBA" id="ARBA00021347"/>
    </source>
</evidence>
<dbReference type="Proteomes" id="UP000187013">
    <property type="component" value="Unassembled WGS sequence"/>
</dbReference>
<keyword evidence="4" id="KW-0539">Nucleus</keyword>
<evidence type="ECO:0000256" key="2">
    <source>
        <dbReference type="ARBA" id="ARBA00009993"/>
    </source>
</evidence>
<dbReference type="GO" id="GO:0009411">
    <property type="term" value="P:response to UV"/>
    <property type="evidence" value="ECO:0007669"/>
    <property type="project" value="EnsemblFungi"/>
</dbReference>
<dbReference type="GO" id="GO:0006511">
    <property type="term" value="P:ubiquitin-dependent protein catabolic process"/>
    <property type="evidence" value="ECO:0007669"/>
    <property type="project" value="EnsemblFungi"/>
</dbReference>
<dbReference type="GO" id="GO:0000113">
    <property type="term" value="C:nucleotide-excision repair factor 4 complex"/>
    <property type="evidence" value="ECO:0007669"/>
    <property type="project" value="EnsemblFungi"/>
</dbReference>
<dbReference type="GO" id="GO:0070911">
    <property type="term" value="P:global genome nucleotide-excision repair"/>
    <property type="evidence" value="ECO:0007669"/>
    <property type="project" value="EnsemblFungi"/>
</dbReference>
<dbReference type="PANTHER" id="PTHR20648">
    <property type="entry name" value="ELONGIN-C"/>
    <property type="match status" value="1"/>
</dbReference>
<sequence length="103" mass="11686">MEEEDIKPNVTLVSSDNMEYSISKEAAMVSPTLRVMLEGPFKEKSGRVELPGIEGNVLARVVDYLQYNLQYKFANKDQEDIPEFEIPTEMALELLLAADYLNV</sequence>
<dbReference type="SUPFAM" id="SSF54695">
    <property type="entry name" value="POZ domain"/>
    <property type="match status" value="1"/>
</dbReference>
<comment type="caution">
    <text evidence="6">The sequence shown here is derived from an EMBL/GenBank/DDBJ whole genome shotgun (WGS) entry which is preliminary data.</text>
</comment>
<comment type="similarity">
    <text evidence="2">Belongs to the SKP1 family.</text>
</comment>
<dbReference type="FunFam" id="3.30.710.10:FF:000035">
    <property type="entry name" value="Elongin C transcription elongation factor"/>
    <property type="match status" value="1"/>
</dbReference>
<dbReference type="Pfam" id="PF03931">
    <property type="entry name" value="Skp1_POZ"/>
    <property type="match status" value="1"/>
</dbReference>